<dbReference type="Proteomes" id="UP000032515">
    <property type="component" value="Unassembled WGS sequence"/>
</dbReference>
<feature type="region of interest" description="Disordered" evidence="1">
    <location>
        <begin position="55"/>
        <end position="126"/>
    </location>
</feature>
<gene>
    <name evidence="4" type="ORF">OO17_21530</name>
</gene>
<dbReference type="OrthoDB" id="7159357at2"/>
<organism evidence="4 5">
    <name type="scientific">Rhodopseudomonas palustris</name>
    <dbReference type="NCBI Taxonomy" id="1076"/>
    <lineage>
        <taxon>Bacteria</taxon>
        <taxon>Pseudomonadati</taxon>
        <taxon>Pseudomonadota</taxon>
        <taxon>Alphaproteobacteria</taxon>
        <taxon>Hyphomicrobiales</taxon>
        <taxon>Nitrobacteraceae</taxon>
        <taxon>Rhodopseudomonas</taxon>
    </lineage>
</organism>
<feature type="domain" description="Zinc finger/thioredoxin putative" evidence="3">
    <location>
        <begin position="1"/>
        <end position="35"/>
    </location>
</feature>
<evidence type="ECO:0000256" key="2">
    <source>
        <dbReference type="SAM" id="Phobius"/>
    </source>
</evidence>
<feature type="transmembrane region" description="Helical" evidence="2">
    <location>
        <begin position="153"/>
        <end position="173"/>
    </location>
</feature>
<dbReference type="InterPro" id="IPR011723">
    <property type="entry name" value="Znf/thioredoxin_put"/>
</dbReference>
<evidence type="ECO:0000313" key="4">
    <source>
        <dbReference type="EMBL" id="KIZ39095.1"/>
    </source>
</evidence>
<sequence length="298" mass="32528">MHIVCPHCTTSYAIDPSTLGDTGRTVRCSRCKQVWLARAEDAAQTGARVAAMTASAAPGLDNDPGWGDLGDDNEAPEVDSPSISTEMPEARTEAWTEAEPSTAFTPAAEPEIPPQRRDEDFAETRSFARPRPPSRLARLLGPLDRLVKPVRSLVSAPIACAAMGALVVALLVWRADVVRLMPQTATFFKLVGFEVNLRHLAIKDVKISTETVENKPVLVIEGVIIGQGRKPASLPRLRFVVRDEHGTEIYAWNAVLEQAVLRPGEKAWFRSRLASPPAQARSIDIRFFSRRDMASGAA</sequence>
<feature type="compositionally biased region" description="Basic and acidic residues" evidence="1">
    <location>
        <begin position="114"/>
        <end position="123"/>
    </location>
</feature>
<comment type="caution">
    <text evidence="4">The sequence shown here is derived from an EMBL/GenBank/DDBJ whole genome shotgun (WGS) entry which is preliminary data.</text>
</comment>
<keyword evidence="2" id="KW-0472">Membrane</keyword>
<evidence type="ECO:0000256" key="1">
    <source>
        <dbReference type="SAM" id="MobiDB-lite"/>
    </source>
</evidence>
<keyword evidence="2" id="KW-0812">Transmembrane</keyword>
<evidence type="ECO:0000259" key="3">
    <source>
        <dbReference type="Pfam" id="PF13717"/>
    </source>
</evidence>
<protein>
    <submittedName>
        <fullName evidence="4">Thioredoxin</fullName>
    </submittedName>
</protein>
<name>A0A0D7EEY5_RHOPL</name>
<accession>A0A0D7EEY5</accession>
<keyword evidence="2" id="KW-1133">Transmembrane helix</keyword>
<dbReference type="RefSeq" id="WP_044415423.1">
    <property type="nucleotide sequence ID" value="NZ_JXXE01000466.1"/>
</dbReference>
<proteinExistence type="predicted"/>
<dbReference type="PATRIC" id="fig|1076.23.peg.5036"/>
<dbReference type="AlphaFoldDB" id="A0A0D7EEY5"/>
<dbReference type="NCBIfam" id="TIGR02098">
    <property type="entry name" value="MJ0042_CXXC"/>
    <property type="match status" value="1"/>
</dbReference>
<dbReference type="EMBL" id="JXXE01000466">
    <property type="protein sequence ID" value="KIZ39095.1"/>
    <property type="molecule type" value="Genomic_DNA"/>
</dbReference>
<evidence type="ECO:0000313" key="5">
    <source>
        <dbReference type="Proteomes" id="UP000032515"/>
    </source>
</evidence>
<dbReference type="Pfam" id="PF13717">
    <property type="entry name" value="Zn_ribbon_4"/>
    <property type="match status" value="1"/>
</dbReference>
<reference evidence="4 5" key="1">
    <citation type="submission" date="2014-11" db="EMBL/GenBank/DDBJ databases">
        <title>Genomics and ecophysiology of heterotrophic nitrogen fixing bacteria isolated from estuarine surface water.</title>
        <authorList>
            <person name="Bentzon-Tilia M."/>
            <person name="Severin I."/>
            <person name="Hansen L.H."/>
            <person name="Riemann L."/>
        </authorList>
    </citation>
    <scope>NUCLEOTIDE SEQUENCE [LARGE SCALE GENOMIC DNA]</scope>
    <source>
        <strain evidence="4 5">BAL398</strain>
    </source>
</reference>